<feature type="transmembrane region" description="Helical" evidence="3">
    <location>
        <begin position="12"/>
        <end position="36"/>
    </location>
</feature>
<keyword evidence="3" id="KW-1133">Transmembrane helix</keyword>
<dbReference type="SMART" id="SM00267">
    <property type="entry name" value="GGDEF"/>
    <property type="match status" value="1"/>
</dbReference>
<protein>
    <recommendedName>
        <fullName evidence="1">diguanylate cyclase</fullName>
        <ecNumber evidence="1">2.7.7.65</ecNumber>
    </recommendedName>
</protein>
<dbReference type="GO" id="GO:0052621">
    <property type="term" value="F:diguanylate cyclase activity"/>
    <property type="evidence" value="ECO:0007669"/>
    <property type="project" value="UniProtKB-EC"/>
</dbReference>
<feature type="transmembrane region" description="Helical" evidence="3">
    <location>
        <begin position="42"/>
        <end position="61"/>
    </location>
</feature>
<reference evidence="5 6" key="1">
    <citation type="submission" date="2017-03" db="EMBL/GenBank/DDBJ databases">
        <authorList>
            <person name="Afonso C.L."/>
            <person name="Miller P.J."/>
            <person name="Scott M.A."/>
            <person name="Spackman E."/>
            <person name="Goraichik I."/>
            <person name="Dimitrov K.M."/>
            <person name="Suarez D.L."/>
            <person name="Swayne D.E."/>
        </authorList>
    </citation>
    <scope>NUCLEOTIDE SEQUENCE [LARGE SCALE GENOMIC DNA]</scope>
    <source>
        <strain evidence="5 6">CECT 7745</strain>
    </source>
</reference>
<dbReference type="FunFam" id="3.30.70.270:FF:000001">
    <property type="entry name" value="Diguanylate cyclase domain protein"/>
    <property type="match status" value="1"/>
</dbReference>
<dbReference type="EMBL" id="FWXB01000021">
    <property type="protein sequence ID" value="SMC14130.1"/>
    <property type="molecule type" value="Genomic_DNA"/>
</dbReference>
<dbReference type="EC" id="2.7.7.65" evidence="1"/>
<dbReference type="InterPro" id="IPR050469">
    <property type="entry name" value="Diguanylate_Cyclase"/>
</dbReference>
<comment type="catalytic activity">
    <reaction evidence="2">
        <text>2 GTP = 3',3'-c-di-GMP + 2 diphosphate</text>
        <dbReference type="Rhea" id="RHEA:24898"/>
        <dbReference type="ChEBI" id="CHEBI:33019"/>
        <dbReference type="ChEBI" id="CHEBI:37565"/>
        <dbReference type="ChEBI" id="CHEBI:58805"/>
        <dbReference type="EC" id="2.7.7.65"/>
    </reaction>
</comment>
<sequence length="248" mass="27793">MQLRLKNQNEVRLFSAAITVTALSFSILLQFFMLPAAILDQVLFTSSVITIMVMTPITYFVGLKIQDVSDLTVQLEHAVNHDTLTGTCTRLSFYRRLSEMDDLPLVIIAADIDHFKKINDKYGHKAGDGALKQFANTLSRNSREEDVIARFGGEEFVVLLQGMSLEDGVVTAQRLCDQVRKKVFIAEGQQMRLTASFGVAEASSISEVDYAIHQADLAAYRAKRDGRDRVYTYNPELDKDITWAETAT</sequence>
<gene>
    <name evidence="5" type="primary">yedQ</name>
    <name evidence="5" type="ORF">ROA7745_03995</name>
</gene>
<evidence type="ECO:0000313" key="5">
    <source>
        <dbReference type="EMBL" id="SMC14130.1"/>
    </source>
</evidence>
<name>A0A1X7BXB4_9RHOB</name>
<keyword evidence="3" id="KW-0812">Transmembrane</keyword>
<evidence type="ECO:0000256" key="1">
    <source>
        <dbReference type="ARBA" id="ARBA00012528"/>
    </source>
</evidence>
<dbReference type="Pfam" id="PF00990">
    <property type="entry name" value="GGDEF"/>
    <property type="match status" value="1"/>
</dbReference>
<dbReference type="InterPro" id="IPR043128">
    <property type="entry name" value="Rev_trsase/Diguanyl_cyclase"/>
</dbReference>
<dbReference type="NCBIfam" id="TIGR00254">
    <property type="entry name" value="GGDEF"/>
    <property type="match status" value="1"/>
</dbReference>
<proteinExistence type="predicted"/>
<evidence type="ECO:0000256" key="2">
    <source>
        <dbReference type="ARBA" id="ARBA00034247"/>
    </source>
</evidence>
<dbReference type="Proteomes" id="UP000193224">
    <property type="component" value="Unassembled WGS sequence"/>
</dbReference>
<dbReference type="InterPro" id="IPR029787">
    <property type="entry name" value="Nucleotide_cyclase"/>
</dbReference>
<keyword evidence="5" id="KW-0808">Transferase</keyword>
<dbReference type="AlphaFoldDB" id="A0A1X7BXB4"/>
<evidence type="ECO:0000256" key="3">
    <source>
        <dbReference type="SAM" id="Phobius"/>
    </source>
</evidence>
<evidence type="ECO:0000259" key="4">
    <source>
        <dbReference type="PROSITE" id="PS50887"/>
    </source>
</evidence>
<dbReference type="PANTHER" id="PTHR45138:SF9">
    <property type="entry name" value="DIGUANYLATE CYCLASE DGCM-RELATED"/>
    <property type="match status" value="1"/>
</dbReference>
<keyword evidence="6" id="KW-1185">Reference proteome</keyword>
<accession>A0A1X7BXB4</accession>
<dbReference type="SUPFAM" id="SSF55073">
    <property type="entry name" value="Nucleotide cyclase"/>
    <property type="match status" value="1"/>
</dbReference>
<keyword evidence="5" id="KW-0548">Nucleotidyltransferase</keyword>
<evidence type="ECO:0000313" key="6">
    <source>
        <dbReference type="Proteomes" id="UP000193224"/>
    </source>
</evidence>
<dbReference type="CDD" id="cd01949">
    <property type="entry name" value="GGDEF"/>
    <property type="match status" value="1"/>
</dbReference>
<keyword evidence="3" id="KW-0472">Membrane</keyword>
<dbReference type="PROSITE" id="PS50887">
    <property type="entry name" value="GGDEF"/>
    <property type="match status" value="1"/>
</dbReference>
<feature type="domain" description="GGDEF" evidence="4">
    <location>
        <begin position="103"/>
        <end position="235"/>
    </location>
</feature>
<dbReference type="PANTHER" id="PTHR45138">
    <property type="entry name" value="REGULATORY COMPONENTS OF SENSORY TRANSDUCTION SYSTEM"/>
    <property type="match status" value="1"/>
</dbReference>
<dbReference type="InterPro" id="IPR000160">
    <property type="entry name" value="GGDEF_dom"/>
</dbReference>
<dbReference type="Gene3D" id="3.30.70.270">
    <property type="match status" value="1"/>
</dbReference>
<organism evidence="5 6">
    <name type="scientific">Roseovarius aestuarii</name>
    <dbReference type="NCBI Taxonomy" id="475083"/>
    <lineage>
        <taxon>Bacteria</taxon>
        <taxon>Pseudomonadati</taxon>
        <taxon>Pseudomonadota</taxon>
        <taxon>Alphaproteobacteria</taxon>
        <taxon>Rhodobacterales</taxon>
        <taxon>Roseobacteraceae</taxon>
        <taxon>Roseovarius</taxon>
    </lineage>
</organism>